<name>A0A0E9WT99_ANGAN</name>
<protein>
    <submittedName>
        <fullName evidence="1">Uncharacterized protein</fullName>
    </submittedName>
</protein>
<dbReference type="AlphaFoldDB" id="A0A0E9WT99"/>
<accession>A0A0E9WT99</accession>
<organism evidence="1">
    <name type="scientific">Anguilla anguilla</name>
    <name type="common">European freshwater eel</name>
    <name type="synonym">Muraena anguilla</name>
    <dbReference type="NCBI Taxonomy" id="7936"/>
    <lineage>
        <taxon>Eukaryota</taxon>
        <taxon>Metazoa</taxon>
        <taxon>Chordata</taxon>
        <taxon>Craniata</taxon>
        <taxon>Vertebrata</taxon>
        <taxon>Euteleostomi</taxon>
        <taxon>Actinopterygii</taxon>
        <taxon>Neopterygii</taxon>
        <taxon>Teleostei</taxon>
        <taxon>Anguilliformes</taxon>
        <taxon>Anguillidae</taxon>
        <taxon>Anguilla</taxon>
    </lineage>
</organism>
<sequence>MESILTNRTRPLLHEASVVLCLQNDSKSARISHRPRKEERLQQECHPRAADNNMFSWGWVQRSRVKDFTANSGRRPEFLSGGQRICAPVRQ</sequence>
<dbReference type="EMBL" id="GBXM01014918">
    <property type="protein sequence ID" value="JAH93659.1"/>
    <property type="molecule type" value="Transcribed_RNA"/>
</dbReference>
<proteinExistence type="predicted"/>
<reference evidence="1" key="2">
    <citation type="journal article" date="2015" name="Fish Shellfish Immunol.">
        <title>Early steps in the European eel (Anguilla anguilla)-Vibrio vulnificus interaction in the gills: Role of the RtxA13 toxin.</title>
        <authorList>
            <person name="Callol A."/>
            <person name="Pajuelo D."/>
            <person name="Ebbesson L."/>
            <person name="Teles M."/>
            <person name="MacKenzie S."/>
            <person name="Amaro C."/>
        </authorList>
    </citation>
    <scope>NUCLEOTIDE SEQUENCE</scope>
</reference>
<evidence type="ECO:0000313" key="1">
    <source>
        <dbReference type="EMBL" id="JAH93659.1"/>
    </source>
</evidence>
<reference evidence="1" key="1">
    <citation type="submission" date="2014-11" db="EMBL/GenBank/DDBJ databases">
        <authorList>
            <person name="Amaro Gonzalez C."/>
        </authorList>
    </citation>
    <scope>NUCLEOTIDE SEQUENCE</scope>
</reference>